<gene>
    <name evidence="1" type="ORF">RHMOL_Rhmol02G0121200</name>
</gene>
<evidence type="ECO:0000313" key="1">
    <source>
        <dbReference type="EMBL" id="KAI8567426.1"/>
    </source>
</evidence>
<dbReference type="EMBL" id="CM046389">
    <property type="protein sequence ID" value="KAI8567426.1"/>
    <property type="molecule type" value="Genomic_DNA"/>
</dbReference>
<dbReference type="Proteomes" id="UP001062846">
    <property type="component" value="Chromosome 2"/>
</dbReference>
<sequence length="51" mass="6191">MAKQWPWHKILHHDALLWESRRLEQFEVLGFGRKKRQNSNDKQACNIGNFQ</sequence>
<reference evidence="1" key="1">
    <citation type="submission" date="2022-02" db="EMBL/GenBank/DDBJ databases">
        <title>Plant Genome Project.</title>
        <authorList>
            <person name="Zhang R.-G."/>
        </authorList>
    </citation>
    <scope>NUCLEOTIDE SEQUENCE</scope>
    <source>
        <strain evidence="1">AT1</strain>
    </source>
</reference>
<evidence type="ECO:0000313" key="2">
    <source>
        <dbReference type="Proteomes" id="UP001062846"/>
    </source>
</evidence>
<comment type="caution">
    <text evidence="1">The sequence shown here is derived from an EMBL/GenBank/DDBJ whole genome shotgun (WGS) entry which is preliminary data.</text>
</comment>
<protein>
    <submittedName>
        <fullName evidence="1">Uncharacterized protein</fullName>
    </submittedName>
</protein>
<keyword evidence="2" id="KW-1185">Reference proteome</keyword>
<organism evidence="1 2">
    <name type="scientific">Rhododendron molle</name>
    <name type="common">Chinese azalea</name>
    <name type="synonym">Azalea mollis</name>
    <dbReference type="NCBI Taxonomy" id="49168"/>
    <lineage>
        <taxon>Eukaryota</taxon>
        <taxon>Viridiplantae</taxon>
        <taxon>Streptophyta</taxon>
        <taxon>Embryophyta</taxon>
        <taxon>Tracheophyta</taxon>
        <taxon>Spermatophyta</taxon>
        <taxon>Magnoliopsida</taxon>
        <taxon>eudicotyledons</taxon>
        <taxon>Gunneridae</taxon>
        <taxon>Pentapetalae</taxon>
        <taxon>asterids</taxon>
        <taxon>Ericales</taxon>
        <taxon>Ericaceae</taxon>
        <taxon>Ericoideae</taxon>
        <taxon>Rhodoreae</taxon>
        <taxon>Rhododendron</taxon>
    </lineage>
</organism>
<name>A0ACC0PQK5_RHOML</name>
<accession>A0ACC0PQK5</accession>
<proteinExistence type="predicted"/>